<feature type="transmembrane region" description="Helical" evidence="1">
    <location>
        <begin position="12"/>
        <end position="33"/>
    </location>
</feature>
<keyword evidence="1" id="KW-0812">Transmembrane</keyword>
<name>A0A1R4A765_9ARCH</name>
<dbReference type="STRING" id="1673428.CPM_0979"/>
<reference evidence="3" key="1">
    <citation type="submission" date="2016-06" db="EMBL/GenBank/DDBJ databases">
        <authorList>
            <person name="Toshchakov V.S."/>
        </authorList>
    </citation>
    <scope>NUCLEOTIDE SEQUENCE [LARGE SCALE GENOMIC DNA]</scope>
    <source>
        <strain>PM4 (JCM 30641</strain>
        <strain evidence="3">\VKM B-2940)</strain>
    </source>
</reference>
<dbReference type="GeneID" id="30927588"/>
<keyword evidence="1" id="KW-0472">Membrane</keyword>
<dbReference type="EMBL" id="LT719092">
    <property type="protein sequence ID" value="SJK84817.1"/>
    <property type="molecule type" value="Genomic_DNA"/>
</dbReference>
<evidence type="ECO:0000256" key="1">
    <source>
        <dbReference type="SAM" id="Phobius"/>
    </source>
</evidence>
<accession>A0A1R4A765</accession>
<protein>
    <submittedName>
        <fullName evidence="2">Uncharacterized protein</fullName>
    </submittedName>
</protein>
<gene>
    <name evidence="2" type="ORF">CPM_0979</name>
</gene>
<dbReference type="RefSeq" id="WP_077076230.1">
    <property type="nucleotide sequence ID" value="NZ_LT719092.1"/>
</dbReference>
<evidence type="ECO:0000313" key="3">
    <source>
        <dbReference type="Proteomes" id="UP000187822"/>
    </source>
</evidence>
<keyword evidence="3" id="KW-1185">Reference proteome</keyword>
<proteinExistence type="predicted"/>
<sequence>MVNEKRNIKLLKILFGVFSFFIMVSLALTVPVISEEISQGKTSRSIEVPQISPAKCTNSKAVQIYCKSEQKTFSYGTIYSILHVYECCGNFIYLLQSHLNANCKDNYWLAGNEGQSNGHLTGKTFLCCAMSKNPCGMVQQESFNAYGPSNILKLGSTGTITTTYSITGSGAVSYSYINAQLSGTYSFSYQYQVPCSETMPITQTNHIAAWQFSDNSDQNNIKPYAACYEVSASAKGSFPNGLDSICINDQEQVAHTGWFWITDYNWYSFVYNAEFSR</sequence>
<keyword evidence="1" id="KW-1133">Transmembrane helix</keyword>
<dbReference type="Proteomes" id="UP000187822">
    <property type="component" value="Chromosome I"/>
</dbReference>
<dbReference type="KEGG" id="cdiv:CPM_0979"/>
<dbReference type="AlphaFoldDB" id="A0A1R4A765"/>
<organism evidence="2 3">
    <name type="scientific">Cuniculiplasma divulgatum</name>
    <dbReference type="NCBI Taxonomy" id="1673428"/>
    <lineage>
        <taxon>Archaea</taxon>
        <taxon>Methanobacteriati</taxon>
        <taxon>Thermoplasmatota</taxon>
        <taxon>Thermoplasmata</taxon>
        <taxon>Thermoplasmatales</taxon>
        <taxon>Cuniculiplasmataceae</taxon>
        <taxon>Cuniculiplasma</taxon>
    </lineage>
</organism>
<evidence type="ECO:0000313" key="2">
    <source>
        <dbReference type="EMBL" id="SJK84817.1"/>
    </source>
</evidence>